<evidence type="ECO:0000313" key="12">
    <source>
        <dbReference type="EMBL" id="NBC72730.1"/>
    </source>
</evidence>
<dbReference type="GO" id="GO:0016887">
    <property type="term" value="F:ATP hydrolysis activity"/>
    <property type="evidence" value="ECO:0007669"/>
    <property type="project" value="InterPro"/>
</dbReference>
<dbReference type="Gene3D" id="3.40.50.300">
    <property type="entry name" value="P-loop containing nucleotide triphosphate hydrolases"/>
    <property type="match status" value="1"/>
</dbReference>
<feature type="transmembrane region" description="Helical" evidence="9">
    <location>
        <begin position="52"/>
        <end position="77"/>
    </location>
</feature>
<comment type="subcellular location">
    <subcellularLocation>
        <location evidence="1">Cell membrane</location>
        <topology evidence="1">Multi-pass membrane protein</topology>
    </subcellularLocation>
</comment>
<evidence type="ECO:0000313" key="13">
    <source>
        <dbReference type="Proteomes" id="UP000558113"/>
    </source>
</evidence>
<keyword evidence="4 9" id="KW-0812">Transmembrane</keyword>
<dbReference type="PANTHER" id="PTHR43394">
    <property type="entry name" value="ATP-DEPENDENT PERMEASE MDL1, MITOCHONDRIAL"/>
    <property type="match status" value="1"/>
</dbReference>
<dbReference type="PANTHER" id="PTHR43394:SF1">
    <property type="entry name" value="ATP-BINDING CASSETTE SUB-FAMILY B MEMBER 10, MITOCHONDRIAL"/>
    <property type="match status" value="1"/>
</dbReference>
<evidence type="ECO:0000256" key="9">
    <source>
        <dbReference type="SAM" id="Phobius"/>
    </source>
</evidence>
<feature type="transmembrane region" description="Helical" evidence="9">
    <location>
        <begin position="12"/>
        <end position="40"/>
    </location>
</feature>
<keyword evidence="3" id="KW-1003">Cell membrane</keyword>
<name>A0A7X4YUD8_9BACL</name>
<dbReference type="InterPro" id="IPR036640">
    <property type="entry name" value="ABC1_TM_sf"/>
</dbReference>
<dbReference type="InterPro" id="IPR039421">
    <property type="entry name" value="Type_1_exporter"/>
</dbReference>
<dbReference type="InterPro" id="IPR017871">
    <property type="entry name" value="ABC_transporter-like_CS"/>
</dbReference>
<feature type="domain" description="ABC transmembrane type-1" evidence="11">
    <location>
        <begin position="18"/>
        <end position="298"/>
    </location>
</feature>
<dbReference type="PROSITE" id="PS50929">
    <property type="entry name" value="ABC_TM1F"/>
    <property type="match status" value="1"/>
</dbReference>
<dbReference type="PROSITE" id="PS00211">
    <property type="entry name" value="ABC_TRANSPORTER_1"/>
    <property type="match status" value="1"/>
</dbReference>
<dbReference type="FunFam" id="3.40.50.300:FF:000221">
    <property type="entry name" value="Multidrug ABC transporter ATP-binding protein"/>
    <property type="match status" value="1"/>
</dbReference>
<dbReference type="Pfam" id="PF00005">
    <property type="entry name" value="ABC_tran"/>
    <property type="match status" value="1"/>
</dbReference>
<comment type="caution">
    <text evidence="12">The sequence shown here is derived from an EMBL/GenBank/DDBJ whole genome shotgun (WGS) entry which is preliminary data.</text>
</comment>
<dbReference type="InterPro" id="IPR027417">
    <property type="entry name" value="P-loop_NTPase"/>
</dbReference>
<dbReference type="GO" id="GO:0005524">
    <property type="term" value="F:ATP binding"/>
    <property type="evidence" value="ECO:0007669"/>
    <property type="project" value="UniProtKB-KW"/>
</dbReference>
<dbReference type="PROSITE" id="PS50893">
    <property type="entry name" value="ABC_TRANSPORTER_2"/>
    <property type="match status" value="1"/>
</dbReference>
<evidence type="ECO:0000259" key="11">
    <source>
        <dbReference type="PROSITE" id="PS50929"/>
    </source>
</evidence>
<organism evidence="12 13">
    <name type="scientific">Paenibacillus sacheonensis</name>
    <dbReference type="NCBI Taxonomy" id="742054"/>
    <lineage>
        <taxon>Bacteria</taxon>
        <taxon>Bacillati</taxon>
        <taxon>Bacillota</taxon>
        <taxon>Bacilli</taxon>
        <taxon>Bacillales</taxon>
        <taxon>Paenibacillaceae</taxon>
        <taxon>Paenibacillus</taxon>
    </lineage>
</organism>
<dbReference type="EMBL" id="JAAAMU010000022">
    <property type="protein sequence ID" value="NBC72730.1"/>
    <property type="molecule type" value="Genomic_DNA"/>
</dbReference>
<evidence type="ECO:0000256" key="3">
    <source>
        <dbReference type="ARBA" id="ARBA00022475"/>
    </source>
</evidence>
<dbReference type="Pfam" id="PF00664">
    <property type="entry name" value="ABC_membrane"/>
    <property type="match status" value="1"/>
</dbReference>
<dbReference type="CDD" id="cd18548">
    <property type="entry name" value="ABC_6TM_Tm287_like"/>
    <property type="match status" value="1"/>
</dbReference>
<evidence type="ECO:0000256" key="7">
    <source>
        <dbReference type="ARBA" id="ARBA00022989"/>
    </source>
</evidence>
<sequence length="579" mass="63442">MTNILRFLGKYRIAAGMAVVMVLVELAVELIQPYLISVIIDEGISQKDTSVVLLWGGILVGGSVAAFIAGILSSFFASHASQGFAFDVREALYTKVQGFAYPVFNRFATSSLITRLTNDVTQLQDTVFMGLRFMLRMPLVVIGSIIMALVVHVQLGFLLTLTVPALLVFVIWIMKRASVLFKRVQMKLDTLNRVMQENLSGMRLIRVFVRRKEEAGRFARLSQELMGSTVSALRLTEITMPFILLIMNAGIIAVLWFGHKQISMGKATAGEVVAIVNYSLRTAGALSAFSMIVAAFSRARASAQRVDEALSTDSEAPVRPGRNTEGQCEGGIEFENVSFQYPHSETRVLVDICFKVRPGDTVAILGATGSGKSSLMQLVLRLYEETAGIIRIDGRNVRELDMAYLHRSIGYVSQEVLLFSGTIRDNIAWGLEDASMEQVMEAARLAQIHETIEKLPDQYDTLLGQKGINLSGGQKQRLSIARALIRKPAILLLDDSTSALDVQTEAALLQALKGMSCTTLLITQKISSTIGADLILLLDEGSLIAQGSHGQLLASDYLYRRIYESQFGKEGVAHVGSFT</sequence>
<dbReference type="SUPFAM" id="SSF52540">
    <property type="entry name" value="P-loop containing nucleoside triphosphate hydrolases"/>
    <property type="match status" value="1"/>
</dbReference>
<keyword evidence="13" id="KW-1185">Reference proteome</keyword>
<dbReference type="GO" id="GO:0015421">
    <property type="term" value="F:ABC-type oligopeptide transporter activity"/>
    <property type="evidence" value="ECO:0007669"/>
    <property type="project" value="TreeGrafter"/>
</dbReference>
<dbReference type="InterPro" id="IPR003439">
    <property type="entry name" value="ABC_transporter-like_ATP-bd"/>
</dbReference>
<dbReference type="GO" id="GO:0005886">
    <property type="term" value="C:plasma membrane"/>
    <property type="evidence" value="ECO:0007669"/>
    <property type="project" value="UniProtKB-SubCell"/>
</dbReference>
<feature type="transmembrane region" description="Helical" evidence="9">
    <location>
        <begin position="133"/>
        <end position="151"/>
    </location>
</feature>
<dbReference type="RefSeq" id="WP_161704017.1">
    <property type="nucleotide sequence ID" value="NZ_JAAAMU010000022.1"/>
</dbReference>
<accession>A0A7X4YUD8</accession>
<protein>
    <submittedName>
        <fullName evidence="12">ATP-binding cassette domain-containing protein</fullName>
    </submittedName>
</protein>
<gene>
    <name evidence="12" type="ORF">GT003_27415</name>
</gene>
<dbReference type="InterPro" id="IPR011527">
    <property type="entry name" value="ABC1_TM_dom"/>
</dbReference>
<dbReference type="SUPFAM" id="SSF90123">
    <property type="entry name" value="ABC transporter transmembrane region"/>
    <property type="match status" value="1"/>
</dbReference>
<dbReference type="SMART" id="SM00382">
    <property type="entry name" value="AAA"/>
    <property type="match status" value="1"/>
</dbReference>
<keyword evidence="5" id="KW-0547">Nucleotide-binding</keyword>
<feature type="domain" description="ABC transporter" evidence="10">
    <location>
        <begin position="332"/>
        <end position="565"/>
    </location>
</feature>
<evidence type="ECO:0000256" key="5">
    <source>
        <dbReference type="ARBA" id="ARBA00022741"/>
    </source>
</evidence>
<dbReference type="AlphaFoldDB" id="A0A7X4YUD8"/>
<proteinExistence type="predicted"/>
<evidence type="ECO:0000256" key="1">
    <source>
        <dbReference type="ARBA" id="ARBA00004651"/>
    </source>
</evidence>
<feature type="transmembrane region" description="Helical" evidence="9">
    <location>
        <begin position="278"/>
        <end position="296"/>
    </location>
</feature>
<dbReference type="Gene3D" id="1.20.1560.10">
    <property type="entry name" value="ABC transporter type 1, transmembrane domain"/>
    <property type="match status" value="1"/>
</dbReference>
<reference evidence="12 13" key="1">
    <citation type="submission" date="2020-01" db="EMBL/GenBank/DDBJ databases">
        <title>Paenibacillus soybeanensis sp. nov. isolated from the nodules of soybean (Glycine max(L.) Merr).</title>
        <authorList>
            <person name="Wang H."/>
        </authorList>
    </citation>
    <scope>NUCLEOTIDE SEQUENCE [LARGE SCALE GENOMIC DNA]</scope>
    <source>
        <strain evidence="12 13">DSM 23054</strain>
    </source>
</reference>
<evidence type="ECO:0000256" key="4">
    <source>
        <dbReference type="ARBA" id="ARBA00022692"/>
    </source>
</evidence>
<keyword evidence="2" id="KW-0813">Transport</keyword>
<dbReference type="Proteomes" id="UP000558113">
    <property type="component" value="Unassembled WGS sequence"/>
</dbReference>
<evidence type="ECO:0000256" key="6">
    <source>
        <dbReference type="ARBA" id="ARBA00022840"/>
    </source>
</evidence>
<dbReference type="OrthoDB" id="9770415at2"/>
<keyword evidence="8 9" id="KW-0472">Membrane</keyword>
<dbReference type="InterPro" id="IPR003593">
    <property type="entry name" value="AAA+_ATPase"/>
</dbReference>
<evidence type="ECO:0000259" key="10">
    <source>
        <dbReference type="PROSITE" id="PS50893"/>
    </source>
</evidence>
<evidence type="ECO:0000256" key="2">
    <source>
        <dbReference type="ARBA" id="ARBA00022448"/>
    </source>
</evidence>
<feature type="transmembrane region" description="Helical" evidence="9">
    <location>
        <begin position="238"/>
        <end position="258"/>
    </location>
</feature>
<evidence type="ECO:0000256" key="8">
    <source>
        <dbReference type="ARBA" id="ARBA00023136"/>
    </source>
</evidence>
<keyword evidence="7 9" id="KW-1133">Transmembrane helix</keyword>
<keyword evidence="6 12" id="KW-0067">ATP-binding</keyword>